<reference evidence="2 3" key="1">
    <citation type="journal article" date="2011" name="Nature">
        <title>Genome sequencing reveals insights into physiology and longevity of the naked mole rat.</title>
        <authorList>
            <person name="Kim E.B."/>
            <person name="Fang X."/>
            <person name="Fushan A.A."/>
            <person name="Huang Z."/>
            <person name="Lobanov A.V."/>
            <person name="Han L."/>
            <person name="Marino S.M."/>
            <person name="Sun X."/>
            <person name="Turanov A.A."/>
            <person name="Yang P."/>
            <person name="Yim S.H."/>
            <person name="Zhao X."/>
            <person name="Kasaikina M.V."/>
            <person name="Stoletzki N."/>
            <person name="Peng C."/>
            <person name="Polak P."/>
            <person name="Xiong Z."/>
            <person name="Kiezun A."/>
            <person name="Zhu Y."/>
            <person name="Chen Y."/>
            <person name="Kryukov G.V."/>
            <person name="Zhang Q."/>
            <person name="Peshkin L."/>
            <person name="Yang L."/>
            <person name="Bronson R.T."/>
            <person name="Buffenstein R."/>
            <person name="Wang B."/>
            <person name="Han C."/>
            <person name="Li Q."/>
            <person name="Chen L."/>
            <person name="Zhao W."/>
            <person name="Sunyaev S.R."/>
            <person name="Park T.J."/>
            <person name="Zhang G."/>
            <person name="Wang J."/>
            <person name="Gladyshev V.N."/>
        </authorList>
    </citation>
    <scope>NUCLEOTIDE SEQUENCE [LARGE SCALE GENOMIC DNA]</scope>
</reference>
<dbReference type="GO" id="GO:0008584">
    <property type="term" value="P:male gonad development"/>
    <property type="evidence" value="ECO:0007669"/>
    <property type="project" value="TreeGrafter"/>
</dbReference>
<name>G5BM80_HETGA</name>
<dbReference type="Pfam" id="PF12201">
    <property type="entry name" value="bcl-2I13"/>
    <property type="match status" value="1"/>
</dbReference>
<dbReference type="OMA" id="ECMEGSD"/>
<dbReference type="FunCoup" id="G5BM80">
    <property type="interactions" value="9"/>
</dbReference>
<dbReference type="PANTHER" id="PTHR15018">
    <property type="entry name" value="BCL-2-INTERACTING KILLER"/>
    <property type="match status" value="1"/>
</dbReference>
<feature type="compositionally biased region" description="Pro residues" evidence="1">
    <location>
        <begin position="169"/>
        <end position="186"/>
    </location>
</feature>
<gene>
    <name evidence="2" type="ORF">GW7_00002</name>
</gene>
<dbReference type="Proteomes" id="UP000006813">
    <property type="component" value="Unassembled WGS sequence"/>
</dbReference>
<dbReference type="PANTHER" id="PTHR15018:SF1">
    <property type="entry name" value="BCL-2-INTERACTING KILLER"/>
    <property type="match status" value="1"/>
</dbReference>
<dbReference type="InterPro" id="IPR024579">
    <property type="entry name" value="Bcl2-int_killer"/>
</dbReference>
<dbReference type="STRING" id="10181.G5BM80"/>
<dbReference type="EMBL" id="JH170990">
    <property type="protein sequence ID" value="EHB10391.1"/>
    <property type="molecule type" value="Genomic_DNA"/>
</dbReference>
<protein>
    <submittedName>
        <fullName evidence="2">Bcl-2-interacting killer</fullName>
    </submittedName>
</protein>
<feature type="region of interest" description="Disordered" evidence="1">
    <location>
        <begin position="166"/>
        <end position="186"/>
    </location>
</feature>
<proteinExistence type="predicted"/>
<dbReference type="InParanoid" id="G5BM80"/>
<dbReference type="eggNOG" id="ENOG502TF5K">
    <property type="taxonomic scope" value="Eukaryota"/>
</dbReference>
<organism evidence="2 3">
    <name type="scientific">Heterocephalus glaber</name>
    <name type="common">Naked mole rat</name>
    <dbReference type="NCBI Taxonomy" id="10181"/>
    <lineage>
        <taxon>Eukaryota</taxon>
        <taxon>Metazoa</taxon>
        <taxon>Chordata</taxon>
        <taxon>Craniata</taxon>
        <taxon>Vertebrata</taxon>
        <taxon>Euteleostomi</taxon>
        <taxon>Mammalia</taxon>
        <taxon>Eutheria</taxon>
        <taxon>Euarchontoglires</taxon>
        <taxon>Glires</taxon>
        <taxon>Rodentia</taxon>
        <taxon>Hystricomorpha</taxon>
        <taxon>Bathyergidae</taxon>
        <taxon>Heterocephalus</taxon>
    </lineage>
</organism>
<sequence length="186" mass="19953">MSEARPVTRDLLMETLLYEPLPGPLLATGALAVMHPFRGEDLSPPGDTDLVGCLEGSSLMALRLACIGDEMDLRLRAPRLAQLPGRAVHSLAITYSQMGLWGVLRSLTPGLTSLRDMWPWGHLAPHAWVSPGWACRQLLPVVLLVLLLGILRLLLQGGPAGRQGWSLSPLPPLPPGGPPPGQLCSF</sequence>
<accession>G5BM80</accession>
<evidence type="ECO:0000313" key="2">
    <source>
        <dbReference type="EMBL" id="EHB10391.1"/>
    </source>
</evidence>
<evidence type="ECO:0000313" key="3">
    <source>
        <dbReference type="Proteomes" id="UP000006813"/>
    </source>
</evidence>
<evidence type="ECO:0000256" key="1">
    <source>
        <dbReference type="SAM" id="MobiDB-lite"/>
    </source>
</evidence>
<dbReference type="GO" id="GO:0008637">
    <property type="term" value="P:apoptotic mitochondrial changes"/>
    <property type="evidence" value="ECO:0007669"/>
    <property type="project" value="TreeGrafter"/>
</dbReference>
<dbReference type="AlphaFoldDB" id="G5BM80"/>